<feature type="transmembrane region" description="Helical" evidence="1">
    <location>
        <begin position="257"/>
        <end position="276"/>
    </location>
</feature>
<feature type="transmembrane region" description="Helical" evidence="1">
    <location>
        <begin position="224"/>
        <end position="245"/>
    </location>
</feature>
<dbReference type="EMBL" id="JBANRG010000040">
    <property type="protein sequence ID" value="KAK7447735.1"/>
    <property type="molecule type" value="Genomic_DNA"/>
</dbReference>
<feature type="transmembrane region" description="Helical" evidence="1">
    <location>
        <begin position="288"/>
        <end position="309"/>
    </location>
</feature>
<evidence type="ECO:0000313" key="3">
    <source>
        <dbReference type="Proteomes" id="UP001498398"/>
    </source>
</evidence>
<keyword evidence="3" id="KW-1185">Reference proteome</keyword>
<protein>
    <submittedName>
        <fullName evidence="2">Uncharacterized protein</fullName>
    </submittedName>
</protein>
<feature type="transmembrane region" description="Helical" evidence="1">
    <location>
        <begin position="321"/>
        <end position="348"/>
    </location>
</feature>
<dbReference type="Proteomes" id="UP001498398">
    <property type="component" value="Unassembled WGS sequence"/>
</dbReference>
<keyword evidence="1" id="KW-0812">Transmembrane</keyword>
<organism evidence="2 3">
    <name type="scientific">Marasmiellus scandens</name>
    <dbReference type="NCBI Taxonomy" id="2682957"/>
    <lineage>
        <taxon>Eukaryota</taxon>
        <taxon>Fungi</taxon>
        <taxon>Dikarya</taxon>
        <taxon>Basidiomycota</taxon>
        <taxon>Agaricomycotina</taxon>
        <taxon>Agaricomycetes</taxon>
        <taxon>Agaricomycetidae</taxon>
        <taxon>Agaricales</taxon>
        <taxon>Marasmiineae</taxon>
        <taxon>Omphalotaceae</taxon>
        <taxon>Marasmiellus</taxon>
    </lineage>
</organism>
<accession>A0ABR1J1Z1</accession>
<sequence>MGGLVLHDGDKFVGTLDEQKLFDRPIAIAVAKNQGGELFIDEPEEDIVDRRQKAVLDSRKEGTLNYILKYNSREEKGKIHSTDTLLGFLIQTKLISITKGEIMDRSKRDPISKIFGVGQTVWFVVQCMARGVRGFSISNLEILTLAFAMLNFATYFLWWNKPQRVRYPVKINVSGYRDVKVPSQTLRRPPERHNSLGAIGEAVRLDWESSVTSKFSYIPAPIRIITYPLLSLLIQCISLIFDSIHYETRLQKDRKRVYVLVILLAVAFGAIHCIPWSFKFPTPVERTIWRICALGVTLLPILGILVIVLDELGAFPNILEYVVAFTTLWILPLLYMAARIILIVVALMELRSLPPDAYSTVNWTNLLPHI</sequence>
<dbReference type="PANTHER" id="PTHR35043:SF7">
    <property type="entry name" value="TRANSCRIPTION FACTOR DOMAIN-CONTAINING PROTEIN"/>
    <property type="match status" value="1"/>
</dbReference>
<dbReference type="PANTHER" id="PTHR35043">
    <property type="entry name" value="TRANSCRIPTION FACTOR DOMAIN-CONTAINING PROTEIN"/>
    <property type="match status" value="1"/>
</dbReference>
<proteinExistence type="predicted"/>
<evidence type="ECO:0000256" key="1">
    <source>
        <dbReference type="SAM" id="Phobius"/>
    </source>
</evidence>
<evidence type="ECO:0000313" key="2">
    <source>
        <dbReference type="EMBL" id="KAK7447735.1"/>
    </source>
</evidence>
<name>A0ABR1J1Z1_9AGAR</name>
<gene>
    <name evidence="2" type="ORF">VKT23_013991</name>
</gene>
<feature type="transmembrane region" description="Helical" evidence="1">
    <location>
        <begin position="140"/>
        <end position="158"/>
    </location>
</feature>
<keyword evidence="1" id="KW-1133">Transmembrane helix</keyword>
<keyword evidence="1" id="KW-0472">Membrane</keyword>
<comment type="caution">
    <text evidence="2">The sequence shown here is derived from an EMBL/GenBank/DDBJ whole genome shotgun (WGS) entry which is preliminary data.</text>
</comment>
<reference evidence="2 3" key="1">
    <citation type="submission" date="2024-01" db="EMBL/GenBank/DDBJ databases">
        <title>A draft genome for the cacao thread blight pathogen Marasmiellus scandens.</title>
        <authorList>
            <person name="Baruah I.K."/>
            <person name="Leung J."/>
            <person name="Bukari Y."/>
            <person name="Amoako-Attah I."/>
            <person name="Meinhardt L.W."/>
            <person name="Bailey B.A."/>
            <person name="Cohen S.P."/>
        </authorList>
    </citation>
    <scope>NUCLEOTIDE SEQUENCE [LARGE SCALE GENOMIC DNA]</scope>
    <source>
        <strain evidence="2 3">GH-19</strain>
    </source>
</reference>